<keyword evidence="2" id="KW-1185">Reference proteome</keyword>
<evidence type="ECO:0000313" key="1">
    <source>
        <dbReference type="EMBL" id="KAJ8879315.1"/>
    </source>
</evidence>
<sequence length="600" mass="67844">MRVLGGIPLKERGERKYEERWKRKRKEKEFNRRNGSNWRKPSECKSIKMTHRLPTWRSTGYKHGVAYAWPEWQSRKFGISWRPRDLGVTSSSRLITIPSPTVSPYAYYLATMVERLVCLPPTKANRVQSAAGSLPVFRMWESCRTMPLRIERSPPTQVNRARKWELCRTMPLVSGFARGSPVSPAFAIRRSSMSTLFHPHRLSRPRRYESTKYLHNSYAMCMETEHVVVPEELYCTPPFLEIREGVQPQVWVFTTPCNGRRRSGQLSVVHVDPGLGTLSGPFASLALSGNGALDPHGSVTLITAALLDLKRGRKLHVWNNHIQELESNGPGYVSGAISAYAWNGVRWNRRIAALECWRSTQPLSRRAGTYSHDLSVPRPTSGRASSSNVLISLEDGGRDSENITEIDLLTLCWTLPPIGVQGLNVHTNRIARYCQLTTLRKWRLMKNQLLWLVIGNGAATDMTFVLSYHVLASPRLDLPRLALASKIRKAVQPISCDLGEKICILTTYEPSASVLDDVICAVLIIPQLVKVCYVITLASAHPRVRSFKFCQRRASHTRLTSILVGEHGAVDLYSQLLVSNMYRDSSWQDSFLIAAYLLPQ</sequence>
<proteinExistence type="predicted"/>
<reference evidence="1 2" key="1">
    <citation type="submission" date="2023-02" db="EMBL/GenBank/DDBJ databases">
        <title>LHISI_Scaffold_Assembly.</title>
        <authorList>
            <person name="Stuart O.P."/>
            <person name="Cleave R."/>
            <person name="Magrath M.J.L."/>
            <person name="Mikheyev A.S."/>
        </authorList>
    </citation>
    <scope>NUCLEOTIDE SEQUENCE [LARGE SCALE GENOMIC DNA]</scope>
    <source>
        <strain evidence="1">Daus_M_001</strain>
        <tissue evidence="1">Leg muscle</tissue>
    </source>
</reference>
<gene>
    <name evidence="1" type="ORF">PR048_019923</name>
</gene>
<organism evidence="1 2">
    <name type="scientific">Dryococelus australis</name>
    <dbReference type="NCBI Taxonomy" id="614101"/>
    <lineage>
        <taxon>Eukaryota</taxon>
        <taxon>Metazoa</taxon>
        <taxon>Ecdysozoa</taxon>
        <taxon>Arthropoda</taxon>
        <taxon>Hexapoda</taxon>
        <taxon>Insecta</taxon>
        <taxon>Pterygota</taxon>
        <taxon>Neoptera</taxon>
        <taxon>Polyneoptera</taxon>
        <taxon>Phasmatodea</taxon>
        <taxon>Verophasmatodea</taxon>
        <taxon>Anareolatae</taxon>
        <taxon>Phasmatidae</taxon>
        <taxon>Eurycanthinae</taxon>
        <taxon>Dryococelus</taxon>
    </lineage>
</organism>
<evidence type="ECO:0000313" key="2">
    <source>
        <dbReference type="Proteomes" id="UP001159363"/>
    </source>
</evidence>
<name>A0ABQ9H4U3_9NEOP</name>
<accession>A0ABQ9H4U3</accession>
<dbReference type="EMBL" id="JARBHB010000007">
    <property type="protein sequence ID" value="KAJ8879315.1"/>
    <property type="molecule type" value="Genomic_DNA"/>
</dbReference>
<protein>
    <submittedName>
        <fullName evidence="1">Uncharacterized protein</fullName>
    </submittedName>
</protein>
<dbReference type="Proteomes" id="UP001159363">
    <property type="component" value="Chromosome 6"/>
</dbReference>
<comment type="caution">
    <text evidence="1">The sequence shown here is derived from an EMBL/GenBank/DDBJ whole genome shotgun (WGS) entry which is preliminary data.</text>
</comment>